<evidence type="ECO:0000313" key="4">
    <source>
        <dbReference type="EMBL" id="KAA5603810.1"/>
    </source>
</evidence>
<sequence>MKSILLVDDSPTILASVGQLLERTGYKVTTAKHGEEACALVDGGLTANIVITDQNMPGMSGIDLIRTLRKKAGYRFTPMLVLTTETQQVKREEAKAAGATGWLVKPVAPDQLAAVLKKVSG</sequence>
<evidence type="ECO:0000256" key="2">
    <source>
        <dbReference type="PROSITE-ProRule" id="PRU00169"/>
    </source>
</evidence>
<dbReference type="InterPro" id="IPR001789">
    <property type="entry name" value="Sig_transdc_resp-reg_receiver"/>
</dbReference>
<dbReference type="RefSeq" id="WP_150064034.1">
    <property type="nucleotide sequence ID" value="NZ_JACHII010000028.1"/>
</dbReference>
<reference evidence="4 5" key="1">
    <citation type="submission" date="2019-09" db="EMBL/GenBank/DDBJ databases">
        <title>Genome sequence of Roseospira marina, one of the more divergent members of the non-sulfur purple photosynthetic bacterial family, the Rhodospirillaceae.</title>
        <authorList>
            <person name="Meyer T."/>
            <person name="Kyndt J."/>
        </authorList>
    </citation>
    <scope>NUCLEOTIDE SEQUENCE [LARGE SCALE GENOMIC DNA]</scope>
    <source>
        <strain evidence="4 5">DSM 15113</strain>
    </source>
</reference>
<dbReference type="Proteomes" id="UP000324065">
    <property type="component" value="Unassembled WGS sequence"/>
</dbReference>
<dbReference type="Gene3D" id="3.40.50.2300">
    <property type="match status" value="1"/>
</dbReference>
<dbReference type="Pfam" id="PF00072">
    <property type="entry name" value="Response_reg"/>
    <property type="match status" value="1"/>
</dbReference>
<dbReference type="SUPFAM" id="SSF52172">
    <property type="entry name" value="CheY-like"/>
    <property type="match status" value="1"/>
</dbReference>
<keyword evidence="1 2" id="KW-0597">Phosphoprotein</keyword>
<name>A0A5M6I6D7_9PROT</name>
<dbReference type="SMART" id="SM00448">
    <property type="entry name" value="REC"/>
    <property type="match status" value="1"/>
</dbReference>
<dbReference type="EMBL" id="VWPJ01000030">
    <property type="protein sequence ID" value="KAA5603810.1"/>
    <property type="molecule type" value="Genomic_DNA"/>
</dbReference>
<evidence type="ECO:0000313" key="5">
    <source>
        <dbReference type="Proteomes" id="UP000324065"/>
    </source>
</evidence>
<dbReference type="AlphaFoldDB" id="A0A5M6I6D7"/>
<dbReference type="PANTHER" id="PTHR44591">
    <property type="entry name" value="STRESS RESPONSE REGULATOR PROTEIN 1"/>
    <property type="match status" value="1"/>
</dbReference>
<evidence type="ECO:0000256" key="1">
    <source>
        <dbReference type="ARBA" id="ARBA00022553"/>
    </source>
</evidence>
<accession>A0A5M6I6D7</accession>
<dbReference type="InterPro" id="IPR011006">
    <property type="entry name" value="CheY-like_superfamily"/>
</dbReference>
<evidence type="ECO:0000259" key="3">
    <source>
        <dbReference type="PROSITE" id="PS50110"/>
    </source>
</evidence>
<dbReference type="PANTHER" id="PTHR44591:SF25">
    <property type="entry name" value="CHEMOTAXIS TWO-COMPONENT RESPONSE REGULATOR"/>
    <property type="match status" value="1"/>
</dbReference>
<dbReference type="OrthoDB" id="9800897at2"/>
<dbReference type="InterPro" id="IPR050595">
    <property type="entry name" value="Bact_response_regulator"/>
</dbReference>
<proteinExistence type="predicted"/>
<organism evidence="4 5">
    <name type="scientific">Roseospira marina</name>
    <dbReference type="NCBI Taxonomy" id="140057"/>
    <lineage>
        <taxon>Bacteria</taxon>
        <taxon>Pseudomonadati</taxon>
        <taxon>Pseudomonadota</taxon>
        <taxon>Alphaproteobacteria</taxon>
        <taxon>Rhodospirillales</taxon>
        <taxon>Rhodospirillaceae</taxon>
        <taxon>Roseospira</taxon>
    </lineage>
</organism>
<gene>
    <name evidence="4" type="ORF">F1188_19010</name>
</gene>
<feature type="modified residue" description="4-aspartylphosphate" evidence="2">
    <location>
        <position position="53"/>
    </location>
</feature>
<feature type="domain" description="Response regulatory" evidence="3">
    <location>
        <begin position="3"/>
        <end position="120"/>
    </location>
</feature>
<protein>
    <submittedName>
        <fullName evidence="4">Response regulator</fullName>
    </submittedName>
</protein>
<keyword evidence="5" id="KW-1185">Reference proteome</keyword>
<dbReference type="PROSITE" id="PS50110">
    <property type="entry name" value="RESPONSE_REGULATORY"/>
    <property type="match status" value="1"/>
</dbReference>
<dbReference type="GO" id="GO:0000160">
    <property type="term" value="P:phosphorelay signal transduction system"/>
    <property type="evidence" value="ECO:0007669"/>
    <property type="project" value="InterPro"/>
</dbReference>
<comment type="caution">
    <text evidence="4">The sequence shown here is derived from an EMBL/GenBank/DDBJ whole genome shotgun (WGS) entry which is preliminary data.</text>
</comment>